<sequence length="305" mass="31608">MSSGAWTGLIMAGGQGERMARSGVVGRKPLVEVGGVSLLERNIWMMARGGCRRIFIALTRADAAREADRIADFAARAAGIGVALAPLIEEVPQGNFGAATMLSGDPGDVLVVYADNLTTLDLAALAAAHRASGAAMTLAAHDEPFRMPYGALEVDAGDPDLLTAYREKPVYPILVGSGLAVVTAAALSSLPQGTPLGLVDAANLLIAGGAVVRLYRHQASWIDVNDAAKLAAAEALLLGDAVFEAWWPGEVAREIRVAGGNVDYVCDAMTEAGVLRVHVGAASTLSSDELPEPVRRRLAARGYGA</sequence>
<dbReference type="PANTHER" id="PTHR22572">
    <property type="entry name" value="SUGAR-1-PHOSPHATE GUANYL TRANSFERASE"/>
    <property type="match status" value="1"/>
</dbReference>
<dbReference type="SUPFAM" id="SSF53448">
    <property type="entry name" value="Nucleotide-diphospho-sugar transferases"/>
    <property type="match status" value="1"/>
</dbReference>
<name>A0AB36RDB1_9HYPH</name>
<evidence type="ECO:0000313" key="3">
    <source>
        <dbReference type="Proteomes" id="UP000216215"/>
    </source>
</evidence>
<reference evidence="3" key="1">
    <citation type="submission" date="2017-08" db="EMBL/GenBank/DDBJ databases">
        <title>Mesorhizobium wenxinae sp. nov., a novel rhizobial species isolated from root nodules of chickpea (Cicer arietinum L.).</title>
        <authorList>
            <person name="Zhang J."/>
        </authorList>
    </citation>
    <scope>NUCLEOTIDE SEQUENCE [LARGE SCALE GENOMIC DNA]</scope>
    <source>
        <strain evidence="3">USDA 3392</strain>
    </source>
</reference>
<accession>A0AB36RDB1</accession>
<dbReference type="InterPro" id="IPR050486">
    <property type="entry name" value="Mannose-1P_guanyltransferase"/>
</dbReference>
<dbReference type="InterPro" id="IPR005835">
    <property type="entry name" value="NTP_transferase_dom"/>
</dbReference>
<dbReference type="Pfam" id="PF00483">
    <property type="entry name" value="NTP_transferase"/>
    <property type="match status" value="1"/>
</dbReference>
<comment type="caution">
    <text evidence="2">The sequence shown here is derived from an EMBL/GenBank/DDBJ whole genome shotgun (WGS) entry which is preliminary data.</text>
</comment>
<evidence type="ECO:0000313" key="2">
    <source>
        <dbReference type="EMBL" id="PAQ02672.1"/>
    </source>
</evidence>
<dbReference type="EMBL" id="NPKI01000012">
    <property type="protein sequence ID" value="PAQ02672.1"/>
    <property type="molecule type" value="Genomic_DNA"/>
</dbReference>
<dbReference type="Gene3D" id="3.90.550.10">
    <property type="entry name" value="Spore Coat Polysaccharide Biosynthesis Protein SpsA, Chain A"/>
    <property type="match status" value="1"/>
</dbReference>
<organism evidence="2 3">
    <name type="scientific">Mesorhizobium mediterraneum</name>
    <dbReference type="NCBI Taxonomy" id="43617"/>
    <lineage>
        <taxon>Bacteria</taxon>
        <taxon>Pseudomonadati</taxon>
        <taxon>Pseudomonadota</taxon>
        <taxon>Alphaproteobacteria</taxon>
        <taxon>Hyphomicrobiales</taxon>
        <taxon>Phyllobacteriaceae</taxon>
        <taxon>Mesorhizobium</taxon>
    </lineage>
</organism>
<protein>
    <recommendedName>
        <fullName evidence="1">Nucleotidyl transferase domain-containing protein</fullName>
    </recommendedName>
</protein>
<proteinExistence type="predicted"/>
<dbReference type="AlphaFoldDB" id="A0AB36RDB1"/>
<feature type="domain" description="Nucleotidyl transferase" evidence="1">
    <location>
        <begin position="8"/>
        <end position="173"/>
    </location>
</feature>
<dbReference type="Proteomes" id="UP000216215">
    <property type="component" value="Unassembled WGS sequence"/>
</dbReference>
<dbReference type="RefSeq" id="WP_095484137.1">
    <property type="nucleotide sequence ID" value="NZ_CP088151.1"/>
</dbReference>
<keyword evidence="3" id="KW-1185">Reference proteome</keyword>
<gene>
    <name evidence="2" type="ORF">CIT25_08600</name>
</gene>
<evidence type="ECO:0000259" key="1">
    <source>
        <dbReference type="Pfam" id="PF00483"/>
    </source>
</evidence>
<dbReference type="InterPro" id="IPR029044">
    <property type="entry name" value="Nucleotide-diphossugar_trans"/>
</dbReference>